<feature type="chain" id="PRO_5012226629" description="PPIase cyclophilin-type domain-containing protein" evidence="1">
    <location>
        <begin position="16"/>
        <end position="169"/>
    </location>
</feature>
<dbReference type="GO" id="GO:0003755">
    <property type="term" value="F:peptidyl-prolyl cis-trans isomerase activity"/>
    <property type="evidence" value="ECO:0007669"/>
    <property type="project" value="InterPro"/>
</dbReference>
<dbReference type="SUPFAM" id="SSF50891">
    <property type="entry name" value="Cyclophilin-like"/>
    <property type="match status" value="1"/>
</dbReference>
<evidence type="ECO:0000256" key="1">
    <source>
        <dbReference type="SAM" id="SignalP"/>
    </source>
</evidence>
<accession>K0TNT2</accession>
<dbReference type="InterPro" id="IPR029000">
    <property type="entry name" value="Cyclophilin-like_dom_sf"/>
</dbReference>
<dbReference type="InterPro" id="IPR002130">
    <property type="entry name" value="Cyclophilin-type_PPIase_dom"/>
</dbReference>
<feature type="domain" description="PPIase cyclophilin-type" evidence="2">
    <location>
        <begin position="84"/>
        <end position="166"/>
    </location>
</feature>
<comment type="caution">
    <text evidence="3">The sequence shown here is derived from an EMBL/GenBank/DDBJ whole genome shotgun (WGS) entry which is preliminary data.</text>
</comment>
<dbReference type="EMBL" id="AGNL01004219">
    <property type="protein sequence ID" value="EJK73787.1"/>
    <property type="molecule type" value="Genomic_DNA"/>
</dbReference>
<name>K0TNT2_THAOC</name>
<sequence>MKLLLTSTMFASAAAFTTRSAPARLATRAFSGSSYLMANPKGNIFAREKRTSGRFVQERKDLDTRVAPSIESFLHSCAKEATSPNENFDLKHEGKGKTLHVNSVRAAIFQTKGKCLGQVFFLWPMDGNHCVFGKVVDGLDVVDKIESVGSQSGATAAPVIVKASGELTE</sequence>
<proteinExistence type="predicted"/>
<evidence type="ECO:0000259" key="2">
    <source>
        <dbReference type="PROSITE" id="PS50072"/>
    </source>
</evidence>
<organism evidence="3 4">
    <name type="scientific">Thalassiosira oceanica</name>
    <name type="common">Marine diatom</name>
    <dbReference type="NCBI Taxonomy" id="159749"/>
    <lineage>
        <taxon>Eukaryota</taxon>
        <taxon>Sar</taxon>
        <taxon>Stramenopiles</taxon>
        <taxon>Ochrophyta</taxon>
        <taxon>Bacillariophyta</taxon>
        <taxon>Coscinodiscophyceae</taxon>
        <taxon>Thalassiosirophycidae</taxon>
        <taxon>Thalassiosirales</taxon>
        <taxon>Thalassiosiraceae</taxon>
        <taxon>Thalassiosira</taxon>
    </lineage>
</organism>
<dbReference type="eggNOG" id="KOG0865">
    <property type="taxonomic scope" value="Eukaryota"/>
</dbReference>
<keyword evidence="1" id="KW-0732">Signal</keyword>
<feature type="signal peptide" evidence="1">
    <location>
        <begin position="1"/>
        <end position="15"/>
    </location>
</feature>
<evidence type="ECO:0000313" key="4">
    <source>
        <dbReference type="Proteomes" id="UP000266841"/>
    </source>
</evidence>
<gene>
    <name evidence="3" type="ORF">THAOC_04574</name>
</gene>
<dbReference type="Proteomes" id="UP000266841">
    <property type="component" value="Unassembled WGS sequence"/>
</dbReference>
<reference evidence="3 4" key="1">
    <citation type="journal article" date="2012" name="Genome Biol.">
        <title>Genome and low-iron response of an oceanic diatom adapted to chronic iron limitation.</title>
        <authorList>
            <person name="Lommer M."/>
            <person name="Specht M."/>
            <person name="Roy A.S."/>
            <person name="Kraemer L."/>
            <person name="Andreson R."/>
            <person name="Gutowska M.A."/>
            <person name="Wolf J."/>
            <person name="Bergner S.V."/>
            <person name="Schilhabel M.B."/>
            <person name="Klostermeier U.C."/>
            <person name="Beiko R.G."/>
            <person name="Rosenstiel P."/>
            <person name="Hippler M."/>
            <person name="Laroche J."/>
        </authorList>
    </citation>
    <scope>NUCLEOTIDE SEQUENCE [LARGE SCALE GENOMIC DNA]</scope>
    <source>
        <strain evidence="3 4">CCMP1005</strain>
    </source>
</reference>
<dbReference type="Gene3D" id="2.40.100.10">
    <property type="entry name" value="Cyclophilin-like"/>
    <property type="match status" value="1"/>
</dbReference>
<protein>
    <recommendedName>
        <fullName evidence="2">PPIase cyclophilin-type domain-containing protein</fullName>
    </recommendedName>
</protein>
<keyword evidence="4" id="KW-1185">Reference proteome</keyword>
<dbReference type="Pfam" id="PF00160">
    <property type="entry name" value="Pro_isomerase"/>
    <property type="match status" value="1"/>
</dbReference>
<dbReference type="AlphaFoldDB" id="K0TNT2"/>
<dbReference type="PROSITE" id="PS50072">
    <property type="entry name" value="CSA_PPIASE_2"/>
    <property type="match status" value="1"/>
</dbReference>
<evidence type="ECO:0000313" key="3">
    <source>
        <dbReference type="EMBL" id="EJK73787.1"/>
    </source>
</evidence>